<dbReference type="GO" id="GO:0016020">
    <property type="term" value="C:membrane"/>
    <property type="evidence" value="ECO:0007669"/>
    <property type="project" value="UniProtKB-SubCell"/>
</dbReference>
<keyword evidence="3 6" id="KW-0812">Transmembrane</keyword>
<sequence length="485" mass="53486">MLSSPSLPLGAYTAMSDEQPKTAFVPLHLRERLSFLHIIGICAALFAFQVSYSIGNSLGTPIMRRIGIPTSMISVIWIIGPLSGFIVQPLIGYFSDQCHAKLGRRRPFLIAGATGIVIGFSLYYNIDNLAKLIAPNHIQTASICIFICAMSITYININTLQGPARALIGDIVPPKQQVLATTVSSAVQGCASFLANVIGGLQLAKYTNGIFTDEQFMFLIASCFVIIFTTITCLCAREEQFTQDIKKKNPFTQIFNAIKNIPKGILRISIIYFFSWMAYYPFIIETTDFFGQDIYGGKPIKDPEHPELYDKYMEGVSFGMLTVGFSSLLTIFYAFFQPVLIKHVGMKWTYAISQITETCCLLSIFFVFNKWALLCIFLPLGITLSIINSIPFAIVGLNCPQETMGIYMGVLNCFLVVGQQVSNFTLSSGIGTVSTKYFDGKRSPIIGCGAFFSLTAAILCKFIIVPEVKPDTSVVEPLAPYSELQ</sequence>
<feature type="transmembrane region" description="Helical" evidence="6">
    <location>
        <begin position="138"/>
        <end position="157"/>
    </location>
</feature>
<comment type="subcellular location">
    <subcellularLocation>
        <location evidence="1">Membrane</location>
        <topology evidence="1">Multi-pass membrane protein</topology>
    </subcellularLocation>
</comment>
<evidence type="ECO:0000256" key="1">
    <source>
        <dbReference type="ARBA" id="ARBA00004141"/>
    </source>
</evidence>
<protein>
    <submittedName>
        <fullName evidence="7">Major facilitator superfamily transporter</fullName>
    </submittedName>
</protein>
<dbReference type="SUPFAM" id="SSF103473">
    <property type="entry name" value="MFS general substrate transporter"/>
    <property type="match status" value="1"/>
</dbReference>
<dbReference type="Pfam" id="PF07690">
    <property type="entry name" value="MFS_1"/>
    <property type="match status" value="1"/>
</dbReference>
<evidence type="ECO:0000313" key="8">
    <source>
        <dbReference type="Proteomes" id="UP000179807"/>
    </source>
</evidence>
<gene>
    <name evidence="7" type="ORF">TRFO_37603</name>
</gene>
<dbReference type="Gene3D" id="1.20.1250.20">
    <property type="entry name" value="MFS general substrate transporter like domains"/>
    <property type="match status" value="1"/>
</dbReference>
<dbReference type="OrthoDB" id="28755at2759"/>
<keyword evidence="8" id="KW-1185">Reference proteome</keyword>
<keyword evidence="4 6" id="KW-1133">Transmembrane helix</keyword>
<dbReference type="PANTHER" id="PTHR19432">
    <property type="entry name" value="SUGAR TRANSPORTER"/>
    <property type="match status" value="1"/>
</dbReference>
<dbReference type="RefSeq" id="XP_068349384.1">
    <property type="nucleotide sequence ID" value="XM_068511531.1"/>
</dbReference>
<feature type="transmembrane region" description="Helical" evidence="6">
    <location>
        <begin position="316"/>
        <end position="336"/>
    </location>
</feature>
<accession>A0A1J4JD90</accession>
<evidence type="ECO:0000256" key="6">
    <source>
        <dbReference type="SAM" id="Phobius"/>
    </source>
</evidence>
<feature type="transmembrane region" description="Helical" evidence="6">
    <location>
        <begin position="66"/>
        <end position="87"/>
    </location>
</feature>
<dbReference type="Proteomes" id="UP000179807">
    <property type="component" value="Unassembled WGS sequence"/>
</dbReference>
<feature type="transmembrane region" description="Helical" evidence="6">
    <location>
        <begin position="371"/>
        <end position="397"/>
    </location>
</feature>
<evidence type="ECO:0000256" key="4">
    <source>
        <dbReference type="ARBA" id="ARBA00022989"/>
    </source>
</evidence>
<feature type="transmembrane region" description="Helical" evidence="6">
    <location>
        <begin position="444"/>
        <end position="464"/>
    </location>
</feature>
<dbReference type="InterPro" id="IPR011701">
    <property type="entry name" value="MFS"/>
</dbReference>
<dbReference type="InterPro" id="IPR036259">
    <property type="entry name" value="MFS_trans_sf"/>
</dbReference>
<keyword evidence="5 6" id="KW-0472">Membrane</keyword>
<comment type="caution">
    <text evidence="7">The sequence shown here is derived from an EMBL/GenBank/DDBJ whole genome shotgun (WGS) entry which is preliminary data.</text>
</comment>
<feature type="transmembrane region" description="Helical" evidence="6">
    <location>
        <begin position="108"/>
        <end position="126"/>
    </location>
</feature>
<organism evidence="7 8">
    <name type="scientific">Tritrichomonas foetus</name>
    <dbReference type="NCBI Taxonomy" id="1144522"/>
    <lineage>
        <taxon>Eukaryota</taxon>
        <taxon>Metamonada</taxon>
        <taxon>Parabasalia</taxon>
        <taxon>Tritrichomonadida</taxon>
        <taxon>Tritrichomonadidae</taxon>
        <taxon>Tritrichomonas</taxon>
    </lineage>
</organism>
<feature type="transmembrane region" description="Helical" evidence="6">
    <location>
        <begin position="264"/>
        <end position="283"/>
    </location>
</feature>
<feature type="transmembrane region" description="Helical" evidence="6">
    <location>
        <begin position="35"/>
        <end position="54"/>
    </location>
</feature>
<dbReference type="GeneID" id="94846235"/>
<keyword evidence="2" id="KW-0813">Transport</keyword>
<proteinExistence type="predicted"/>
<dbReference type="PANTHER" id="PTHR19432:SF26">
    <property type="entry name" value="MAJOR FACILITATOR SUPERFAMILY (MFS) PROFILE DOMAIN-CONTAINING PROTEIN"/>
    <property type="match status" value="1"/>
</dbReference>
<feature type="transmembrane region" description="Helical" evidence="6">
    <location>
        <begin position="404"/>
        <end position="424"/>
    </location>
</feature>
<dbReference type="EMBL" id="MLAK01001189">
    <property type="protein sequence ID" value="OHS96247.1"/>
    <property type="molecule type" value="Genomic_DNA"/>
</dbReference>
<evidence type="ECO:0000256" key="3">
    <source>
        <dbReference type="ARBA" id="ARBA00022692"/>
    </source>
</evidence>
<evidence type="ECO:0000256" key="2">
    <source>
        <dbReference type="ARBA" id="ARBA00022448"/>
    </source>
</evidence>
<feature type="transmembrane region" description="Helical" evidence="6">
    <location>
        <begin position="178"/>
        <end position="204"/>
    </location>
</feature>
<evidence type="ECO:0000313" key="7">
    <source>
        <dbReference type="EMBL" id="OHS96247.1"/>
    </source>
</evidence>
<name>A0A1J4JD90_9EUKA</name>
<dbReference type="GO" id="GO:0008506">
    <property type="term" value="F:sucrose:proton symporter activity"/>
    <property type="evidence" value="ECO:0007669"/>
    <property type="project" value="TreeGrafter"/>
</dbReference>
<evidence type="ECO:0000256" key="5">
    <source>
        <dbReference type="ARBA" id="ARBA00023136"/>
    </source>
</evidence>
<feature type="transmembrane region" description="Helical" evidence="6">
    <location>
        <begin position="216"/>
        <end position="236"/>
    </location>
</feature>
<reference evidence="7" key="1">
    <citation type="submission" date="2016-10" db="EMBL/GenBank/DDBJ databases">
        <authorList>
            <person name="Benchimol M."/>
            <person name="Almeida L.G."/>
            <person name="Vasconcelos A.T."/>
            <person name="Perreira-Neves A."/>
            <person name="Rosa I.A."/>
            <person name="Tasca T."/>
            <person name="Bogo M.R."/>
            <person name="de Souza W."/>
        </authorList>
    </citation>
    <scope>NUCLEOTIDE SEQUENCE [LARGE SCALE GENOMIC DNA]</scope>
    <source>
        <strain evidence="7">K</strain>
    </source>
</reference>
<dbReference type="VEuPathDB" id="TrichDB:TRFO_37603"/>
<dbReference type="AlphaFoldDB" id="A0A1J4JD90"/>